<evidence type="ECO:0000313" key="1">
    <source>
        <dbReference type="EMBL" id="MFM0103819.1"/>
    </source>
</evidence>
<evidence type="ECO:0000313" key="2">
    <source>
        <dbReference type="Proteomes" id="UP001629235"/>
    </source>
</evidence>
<dbReference type="Proteomes" id="UP001629235">
    <property type="component" value="Unassembled WGS sequence"/>
</dbReference>
<sequence length="122" mass="13937">MPLYRRSCFESNDQDRLREHRRCGANGGRLARLHADVRNECTRRNACAQVRGRKDRHLGRHAGEVTARWYQAFPQDVSDNKDYGPLQVPVLVMGGPAYKWMKMVVGEKAINMSAVDVENSVH</sequence>
<accession>A0ACC7N9P1</accession>
<proteinExistence type="predicted"/>
<name>A0ACC7N9P1_9BURK</name>
<dbReference type="EMBL" id="JAQQDW010000015">
    <property type="protein sequence ID" value="MFM0103819.1"/>
    <property type="molecule type" value="Genomic_DNA"/>
</dbReference>
<organism evidence="1 2">
    <name type="scientific">Paraburkholderia rhynchosiae</name>
    <dbReference type="NCBI Taxonomy" id="487049"/>
    <lineage>
        <taxon>Bacteria</taxon>
        <taxon>Pseudomonadati</taxon>
        <taxon>Pseudomonadota</taxon>
        <taxon>Betaproteobacteria</taxon>
        <taxon>Burkholderiales</taxon>
        <taxon>Burkholderiaceae</taxon>
        <taxon>Paraburkholderia</taxon>
    </lineage>
</organism>
<protein>
    <submittedName>
        <fullName evidence="1">Uncharacterized protein</fullName>
    </submittedName>
</protein>
<keyword evidence="2" id="KW-1185">Reference proteome</keyword>
<reference evidence="1 2" key="1">
    <citation type="journal article" date="2024" name="Chem. Sci.">
        <title>Discovery of megapolipeptins by genome mining of a Burkholderiales bacteria collection.</title>
        <authorList>
            <person name="Paulo B.S."/>
            <person name="Recchia M.J.J."/>
            <person name="Lee S."/>
            <person name="Fergusson C.H."/>
            <person name="Romanowski S.B."/>
            <person name="Hernandez A."/>
            <person name="Krull N."/>
            <person name="Liu D.Y."/>
            <person name="Cavanagh H."/>
            <person name="Bos A."/>
            <person name="Gray C.A."/>
            <person name="Murphy B.T."/>
            <person name="Linington R.G."/>
            <person name="Eustaquio A.S."/>
        </authorList>
    </citation>
    <scope>NUCLEOTIDE SEQUENCE [LARGE SCALE GENOMIC DNA]</scope>
    <source>
        <strain evidence="1 2">RL18-126-BIB-B</strain>
    </source>
</reference>
<comment type="caution">
    <text evidence="1">The sequence shown here is derived from an EMBL/GenBank/DDBJ whole genome shotgun (WGS) entry which is preliminary data.</text>
</comment>
<gene>
    <name evidence="1" type="ORF">PQR01_10115</name>
</gene>